<keyword evidence="1" id="KW-0175">Coiled coil</keyword>
<evidence type="ECO:0000259" key="2">
    <source>
        <dbReference type="PROSITE" id="PS51736"/>
    </source>
</evidence>
<evidence type="ECO:0000256" key="1">
    <source>
        <dbReference type="SAM" id="Coils"/>
    </source>
</evidence>
<dbReference type="SUPFAM" id="SSF53041">
    <property type="entry name" value="Resolvase-like"/>
    <property type="match status" value="1"/>
</dbReference>
<reference evidence="4 5" key="1">
    <citation type="submission" date="2016-11" db="EMBL/GenBank/DDBJ databases">
        <authorList>
            <person name="Jaros S."/>
            <person name="Januszkiewicz K."/>
            <person name="Wedrychowicz H."/>
        </authorList>
    </citation>
    <scope>NUCLEOTIDE SEQUENCE [LARGE SCALE GENOMIC DNA]</scope>
    <source>
        <strain evidence="4 5">DSM 17918</strain>
    </source>
</reference>
<dbReference type="Gene3D" id="3.40.50.1390">
    <property type="entry name" value="Resolvase, N-terminal catalytic domain"/>
    <property type="match status" value="1"/>
</dbReference>
<dbReference type="CDD" id="cd00338">
    <property type="entry name" value="Ser_Recombinase"/>
    <property type="match status" value="1"/>
</dbReference>
<dbReference type="GO" id="GO:0000150">
    <property type="term" value="F:DNA strand exchange activity"/>
    <property type="evidence" value="ECO:0007669"/>
    <property type="project" value="InterPro"/>
</dbReference>
<dbReference type="SMART" id="SM00857">
    <property type="entry name" value="Resolvase"/>
    <property type="match status" value="1"/>
</dbReference>
<feature type="domain" description="Resolvase/invertase-type recombinase catalytic" evidence="2">
    <location>
        <begin position="12"/>
        <end position="157"/>
    </location>
</feature>
<dbReference type="Proteomes" id="UP000184088">
    <property type="component" value="Unassembled WGS sequence"/>
</dbReference>
<evidence type="ECO:0000313" key="5">
    <source>
        <dbReference type="Proteomes" id="UP000184088"/>
    </source>
</evidence>
<sequence>MSESSITPQTVTAAIYARKSVLTEKGESIENQVRRGIAYCEARGWNYIVYDKDEGYSGKNTDRPDFERMMADAEKGKFQYIISYKLDRISRSVLDFSDFIEKLNQLGIGYISITENFDTSTPVGRAMMMIIAVFAQLERETIAERVRDNMIDRAKLGKWNGGPVPMGFDVEKKEFFVDGKKKKASKLVINPHESEIIMQFYLWYYYDPNSSIRRNVVRANKMGILTKRGGRWNDNQMARILQNPIYCIADEEAYEYFLKEGVTIVSRKEEFDGKHGLILYNRRRPYKKTTRERDKSEWILAVGEHEGFIPSKIYIGVQNKLKENSLKAPRTGQGIKSVLSGLVKCGICKRTMVLSYSKRHKNDDDYTYAYFRCSTKEKQGIDCGNKNIRADVIEDAVIEELKKLSLDREYIYERIKELIKSNDSKKPTLLKEKKRIEEQINGIEKQIDNLINLASTGALPAELIKQKYESYEKEKSELIQNYNNIDIELNRIESENIEADFIYSRLRDFAELYDDLSFEEKKSLIQSLVKEVIYTNNEVDIKLYLLPIYKDSQDISGTKNSAICYRTDMGS</sequence>
<organism evidence="4 5">
    <name type="scientific">Caldanaerobius fijiensis DSM 17918</name>
    <dbReference type="NCBI Taxonomy" id="1121256"/>
    <lineage>
        <taxon>Bacteria</taxon>
        <taxon>Bacillati</taxon>
        <taxon>Bacillota</taxon>
        <taxon>Clostridia</taxon>
        <taxon>Thermoanaerobacterales</taxon>
        <taxon>Thermoanaerobacteraceae</taxon>
        <taxon>Caldanaerobius</taxon>
    </lineage>
</organism>
<dbReference type="InterPro" id="IPR036162">
    <property type="entry name" value="Resolvase-like_N_sf"/>
</dbReference>
<protein>
    <submittedName>
        <fullName evidence="4">Recombinase</fullName>
    </submittedName>
</protein>
<dbReference type="Pfam" id="PF00239">
    <property type="entry name" value="Resolvase"/>
    <property type="match status" value="1"/>
</dbReference>
<dbReference type="InterPro" id="IPR006119">
    <property type="entry name" value="Resolv_N"/>
</dbReference>
<dbReference type="InterPro" id="IPR025827">
    <property type="entry name" value="Zn_ribbon_recom_dom"/>
</dbReference>
<dbReference type="Pfam" id="PF07508">
    <property type="entry name" value="Recombinase"/>
    <property type="match status" value="1"/>
</dbReference>
<dbReference type="EMBL" id="FQVH01000046">
    <property type="protein sequence ID" value="SHF80416.1"/>
    <property type="molecule type" value="Genomic_DNA"/>
</dbReference>
<dbReference type="PANTHER" id="PTHR30461">
    <property type="entry name" value="DNA-INVERTASE FROM LAMBDOID PROPHAGE"/>
    <property type="match status" value="1"/>
</dbReference>
<name>A0A1M5EML1_9THEO</name>
<dbReference type="PROSITE" id="PS51737">
    <property type="entry name" value="RECOMBINASE_DNA_BIND"/>
    <property type="match status" value="1"/>
</dbReference>
<dbReference type="AlphaFoldDB" id="A0A1M5EML1"/>
<dbReference type="RefSeq" id="WP_073346229.1">
    <property type="nucleotide sequence ID" value="NZ_FQVH01000046.1"/>
</dbReference>
<dbReference type="Pfam" id="PF13408">
    <property type="entry name" value="Zn_ribbon_recom"/>
    <property type="match status" value="1"/>
</dbReference>
<dbReference type="PROSITE" id="PS51736">
    <property type="entry name" value="RECOMBINASES_3"/>
    <property type="match status" value="1"/>
</dbReference>
<feature type="coiled-coil region" evidence="1">
    <location>
        <begin position="426"/>
        <end position="495"/>
    </location>
</feature>
<dbReference type="InterPro" id="IPR011109">
    <property type="entry name" value="DNA_bind_recombinase_dom"/>
</dbReference>
<evidence type="ECO:0000259" key="3">
    <source>
        <dbReference type="PROSITE" id="PS51737"/>
    </source>
</evidence>
<evidence type="ECO:0000313" key="4">
    <source>
        <dbReference type="EMBL" id="SHF80416.1"/>
    </source>
</evidence>
<accession>A0A1M5EML1</accession>
<keyword evidence="5" id="KW-1185">Reference proteome</keyword>
<proteinExistence type="predicted"/>
<dbReference type="InterPro" id="IPR050639">
    <property type="entry name" value="SSR_resolvase"/>
</dbReference>
<dbReference type="STRING" id="1121256.SAMN02746089_02582"/>
<dbReference type="Gene3D" id="3.90.1750.20">
    <property type="entry name" value="Putative Large Serine Recombinase, Chain B, Domain 2"/>
    <property type="match status" value="1"/>
</dbReference>
<gene>
    <name evidence="4" type="ORF">SAMN02746089_02582</name>
</gene>
<dbReference type="PANTHER" id="PTHR30461:SF23">
    <property type="entry name" value="DNA RECOMBINASE-RELATED"/>
    <property type="match status" value="1"/>
</dbReference>
<feature type="domain" description="Recombinase" evidence="3">
    <location>
        <begin position="165"/>
        <end position="327"/>
    </location>
</feature>
<dbReference type="GO" id="GO:0003677">
    <property type="term" value="F:DNA binding"/>
    <property type="evidence" value="ECO:0007669"/>
    <property type="project" value="InterPro"/>
</dbReference>
<dbReference type="InterPro" id="IPR038109">
    <property type="entry name" value="DNA_bind_recomb_sf"/>
</dbReference>